<comment type="similarity">
    <text evidence="1">Belongs to the ABC transporter superfamily.</text>
</comment>
<feature type="domain" description="ABC transporter" evidence="6">
    <location>
        <begin position="2"/>
        <end position="230"/>
    </location>
</feature>
<evidence type="ECO:0000256" key="3">
    <source>
        <dbReference type="ARBA" id="ARBA00022741"/>
    </source>
</evidence>
<evidence type="ECO:0000313" key="8">
    <source>
        <dbReference type="Proteomes" id="UP000243591"/>
    </source>
</evidence>
<keyword evidence="5" id="KW-0472">Membrane</keyword>
<keyword evidence="4 7" id="KW-0067">ATP-binding</keyword>
<dbReference type="PROSITE" id="PS00211">
    <property type="entry name" value="ABC_TRANSPORTER_1"/>
    <property type="match status" value="1"/>
</dbReference>
<keyword evidence="8" id="KW-1185">Reference proteome</keyword>
<dbReference type="InterPro" id="IPR003593">
    <property type="entry name" value="AAA+_ATPase"/>
</dbReference>
<evidence type="ECO:0000256" key="5">
    <source>
        <dbReference type="SAM" id="Phobius"/>
    </source>
</evidence>
<dbReference type="InterPro" id="IPR003439">
    <property type="entry name" value="ABC_transporter-like_ATP-bd"/>
</dbReference>
<dbReference type="Pfam" id="PF00005">
    <property type="entry name" value="ABC_tran"/>
    <property type="match status" value="1"/>
</dbReference>
<dbReference type="Proteomes" id="UP000243591">
    <property type="component" value="Chromosome"/>
</dbReference>
<name>A0A1D2L624_BROTH</name>
<proteinExistence type="inferred from homology"/>
<evidence type="ECO:0000256" key="1">
    <source>
        <dbReference type="ARBA" id="ARBA00005417"/>
    </source>
</evidence>
<organism evidence="7 8">
    <name type="scientific">Brochothrix thermosphacta</name>
    <name type="common">Microbacterium thermosphactum</name>
    <dbReference type="NCBI Taxonomy" id="2756"/>
    <lineage>
        <taxon>Bacteria</taxon>
        <taxon>Bacillati</taxon>
        <taxon>Bacillota</taxon>
        <taxon>Bacilli</taxon>
        <taxon>Bacillales</taxon>
        <taxon>Listeriaceae</taxon>
        <taxon>Brochothrix</taxon>
    </lineage>
</organism>
<keyword evidence="5" id="KW-0812">Transmembrane</keyword>
<feature type="transmembrane region" description="Helical" evidence="5">
    <location>
        <begin position="530"/>
        <end position="549"/>
    </location>
</feature>
<evidence type="ECO:0000256" key="2">
    <source>
        <dbReference type="ARBA" id="ARBA00022448"/>
    </source>
</evidence>
<dbReference type="RefSeq" id="WP_069125546.1">
    <property type="nucleotide sequence ID" value="NZ_CP023483.1"/>
</dbReference>
<protein>
    <submittedName>
        <fullName evidence="7">Macrolide ABC transporter ATP-binding protein/permease</fullName>
    </submittedName>
</protein>
<dbReference type="KEGG" id="bths:CNY62_12235"/>
<dbReference type="PANTHER" id="PTHR43166">
    <property type="entry name" value="AMINO ACID IMPORT ATP-BINDING PROTEIN"/>
    <property type="match status" value="1"/>
</dbReference>
<dbReference type="Gene3D" id="3.40.50.300">
    <property type="entry name" value="P-loop containing nucleotide triphosphate hydrolases"/>
    <property type="match status" value="1"/>
</dbReference>
<keyword evidence="2" id="KW-0813">Transport</keyword>
<dbReference type="PANTHER" id="PTHR43166:SF4">
    <property type="entry name" value="PHOSPHONATES IMPORT ATP-BINDING PROTEIN PHNC"/>
    <property type="match status" value="1"/>
</dbReference>
<dbReference type="AlphaFoldDB" id="A0A1D2L624"/>
<reference evidence="7 8" key="1">
    <citation type="submission" date="2017-09" db="EMBL/GenBank/DDBJ databases">
        <title>Complete Genome Sequences of Two Strains of the Meat Spoilage Bacterium Brochothrix thermosphacta Isolated from Ground Chicken.</title>
        <authorList>
            <person name="Paoli G.C."/>
            <person name="Wijey C."/>
            <person name="Chen C.-Y."/>
            <person name="Nguyen L."/>
            <person name="Yan X."/>
            <person name="Irwin P.L."/>
        </authorList>
    </citation>
    <scope>NUCLEOTIDE SEQUENCE [LARGE SCALE GENOMIC DNA]</scope>
    <source>
        <strain evidence="7 8">BI</strain>
    </source>
</reference>
<feature type="transmembrane region" description="Helical" evidence="5">
    <location>
        <begin position="610"/>
        <end position="633"/>
    </location>
</feature>
<evidence type="ECO:0000256" key="4">
    <source>
        <dbReference type="ARBA" id="ARBA00022840"/>
    </source>
</evidence>
<keyword evidence="3" id="KW-0547">Nucleotide-binding</keyword>
<gene>
    <name evidence="7" type="ORF">CNY62_12235</name>
</gene>
<dbReference type="PROSITE" id="PS50893">
    <property type="entry name" value="ABC_TRANSPORTER_2"/>
    <property type="match status" value="1"/>
</dbReference>
<keyword evidence="5" id="KW-1133">Transmembrane helix</keyword>
<accession>A0A1D2L624</accession>
<dbReference type="GO" id="GO:0016887">
    <property type="term" value="F:ATP hydrolysis activity"/>
    <property type="evidence" value="ECO:0007669"/>
    <property type="project" value="InterPro"/>
</dbReference>
<dbReference type="EMBL" id="CP023483">
    <property type="protein sequence ID" value="ATF27070.1"/>
    <property type="molecule type" value="Genomic_DNA"/>
</dbReference>
<dbReference type="InterPro" id="IPR017871">
    <property type="entry name" value="ABC_transporter-like_CS"/>
</dbReference>
<dbReference type="InterPro" id="IPR027417">
    <property type="entry name" value="P-loop_NTPase"/>
</dbReference>
<dbReference type="OrthoDB" id="2079174at2"/>
<dbReference type="SMART" id="SM00382">
    <property type="entry name" value="AAA"/>
    <property type="match status" value="1"/>
</dbReference>
<evidence type="ECO:0000313" key="7">
    <source>
        <dbReference type="EMBL" id="ATF27070.1"/>
    </source>
</evidence>
<sequence length="647" mass="71028">MIELKQVSKRIEDKVILDNITTNLGDGLSFITGPSGSGKSSLLRVIAGIDHDYQGELVVNNQVLSQLNSQEESYLLNQTIGFVWQDYKLLNELTVKENMLLPTYINKGKQPNAERIMAELGLTRLANHQVKDLSGGQRQRVAIARELMKNPDYILADEPTSALDKKTAVQVMTILRELTKSHNVIIVTHDTAHILPTDHVIELDKGAVQQVINEQEESNKRSSQLKRNKLLNLKGVKNILKTSIGRHKGRFLTAVMTLLVGTGLLLGATGENLKANNDKAFDDVLKTYGDQILDINLVGSFTGADGTGDDEASGPSADVKQDIGSLYKKYQSDERIQFATYSQAFDEIDITVDGKNYTVPSSGNAPVINTILAGDMPKGSGNEVVVPESFVKKMGISNEGALGKEINFNSKIVVWDGETSNFKPTNTKAKIVGVVDTTMKMGTGADLFEYEIEDSFFFSEPALSKLLEVSDKKLNDSNFIIRTTSPKTLIEVRDELNSQGIVPLGNFEVVEDVVNLGDQSTEQTFMVNRLMMVLVAVMVAAVYLISSMLRRKEYATFKLNGFDSTNLTLLNIIEIVGEVLVAFVLLIILSPVLNIMSKAMFGNQMIALDSIVKGLMTVVVLGLIGLVISEVIIRKTTIMNAFKVGKE</sequence>
<evidence type="ECO:0000259" key="6">
    <source>
        <dbReference type="PROSITE" id="PS50893"/>
    </source>
</evidence>
<dbReference type="GO" id="GO:0005524">
    <property type="term" value="F:ATP binding"/>
    <property type="evidence" value="ECO:0007669"/>
    <property type="project" value="UniProtKB-KW"/>
</dbReference>
<dbReference type="SUPFAM" id="SSF52540">
    <property type="entry name" value="P-loop containing nucleoside triphosphate hydrolases"/>
    <property type="match status" value="1"/>
</dbReference>
<dbReference type="InterPro" id="IPR050086">
    <property type="entry name" value="MetN_ABC_transporter-like"/>
</dbReference>
<feature type="transmembrane region" description="Helical" evidence="5">
    <location>
        <begin position="569"/>
        <end position="590"/>
    </location>
</feature>